<dbReference type="Pfam" id="PF09084">
    <property type="entry name" value="NMT1"/>
    <property type="match status" value="1"/>
</dbReference>
<dbReference type="Proteomes" id="UP000183952">
    <property type="component" value="Unassembled WGS sequence"/>
</dbReference>
<keyword evidence="3 4" id="KW-0732">Signal</keyword>
<feature type="signal peptide" evidence="4">
    <location>
        <begin position="1"/>
        <end position="23"/>
    </location>
</feature>
<dbReference type="PANTHER" id="PTHR30024:SF47">
    <property type="entry name" value="TAURINE-BINDING PERIPLASMIC PROTEIN"/>
    <property type="match status" value="1"/>
</dbReference>
<feature type="chain" id="PRO_5039010545" evidence="4">
    <location>
        <begin position="24"/>
        <end position="392"/>
    </location>
</feature>
<dbReference type="NCBIfam" id="NF040735">
    <property type="entry name" value="SBP_SaoX"/>
    <property type="match status" value="1"/>
</dbReference>
<dbReference type="STRING" id="1121331.SAMN02745248_01819"/>
<dbReference type="InterPro" id="IPR015168">
    <property type="entry name" value="SsuA/THI5"/>
</dbReference>
<organism evidence="6 7">
    <name type="scientific">Hathewaya proteolytica DSM 3090</name>
    <dbReference type="NCBI Taxonomy" id="1121331"/>
    <lineage>
        <taxon>Bacteria</taxon>
        <taxon>Bacillati</taxon>
        <taxon>Bacillota</taxon>
        <taxon>Clostridia</taxon>
        <taxon>Eubacteriales</taxon>
        <taxon>Clostridiaceae</taxon>
        <taxon>Hathewaya</taxon>
    </lineage>
</organism>
<evidence type="ECO:0000256" key="4">
    <source>
        <dbReference type="SAM" id="SignalP"/>
    </source>
</evidence>
<evidence type="ECO:0000256" key="3">
    <source>
        <dbReference type="ARBA" id="ARBA00022729"/>
    </source>
</evidence>
<comment type="subcellular location">
    <subcellularLocation>
        <location evidence="1">Periplasm</location>
    </subcellularLocation>
</comment>
<dbReference type="AlphaFoldDB" id="A0A1M6PV28"/>
<dbReference type="PROSITE" id="PS51257">
    <property type="entry name" value="PROKAR_LIPOPROTEIN"/>
    <property type="match status" value="1"/>
</dbReference>
<dbReference type="OrthoDB" id="1701777at2"/>
<evidence type="ECO:0000259" key="5">
    <source>
        <dbReference type="Pfam" id="PF09084"/>
    </source>
</evidence>
<dbReference type="GO" id="GO:0042597">
    <property type="term" value="C:periplasmic space"/>
    <property type="evidence" value="ECO:0007669"/>
    <property type="project" value="UniProtKB-SubCell"/>
</dbReference>
<sequence length="392" mass="43094">MNKKLKKLLALTCCIGMMMTTLTGCTDKKKDNGGASGKESDIVKSIKGMNLPKIKDDYTVNLGYYNCDHMTAACIGKDSGIFEACGIKVNVTGNGKVPQAMSAGKMDAGYIGFQNIAKGFLVGTPITIAANNHTGGSYYLVVSNDITDGKQLVGQTLGIGPEPEKGSSWRVMSKTLDIPTEGKNYNGISFDSDQSKYLALKTGKIKGYTACDPWGSMAEYEKTGKIFAMDDRIKGEQEGECCVLSLNTNFAKAHPDIAKRLILAHSKSIEFIYTHPLEAANIFANNYGVPLEVGLRTVYKKTVGEGRTLTWKLNNEAIQRMMDENISHGDYGKVTVEQIVNHDYINDSKVDDFEKFISEKVDSVFPEGITYEEWLEKAKTREPEIKTVSEKK</sequence>
<feature type="domain" description="SsuA/THI5-like" evidence="5">
    <location>
        <begin position="72"/>
        <end position="279"/>
    </location>
</feature>
<accession>A0A1M6PV28</accession>
<evidence type="ECO:0000256" key="2">
    <source>
        <dbReference type="ARBA" id="ARBA00010742"/>
    </source>
</evidence>
<dbReference type="EMBL" id="FRAD01000014">
    <property type="protein sequence ID" value="SHK11768.1"/>
    <property type="molecule type" value="Genomic_DNA"/>
</dbReference>
<name>A0A1M6PV28_9CLOT</name>
<protein>
    <submittedName>
        <fullName evidence="6">NitT/TauT family transport system substrate-binding protein</fullName>
    </submittedName>
</protein>
<dbReference type="RefSeq" id="WP_072903777.1">
    <property type="nucleotide sequence ID" value="NZ_FRAD01000014.1"/>
</dbReference>
<evidence type="ECO:0000313" key="7">
    <source>
        <dbReference type="Proteomes" id="UP000183952"/>
    </source>
</evidence>
<gene>
    <name evidence="6" type="ORF">SAMN02745248_01819</name>
</gene>
<dbReference type="PANTHER" id="PTHR30024">
    <property type="entry name" value="ALIPHATIC SULFONATES-BINDING PROTEIN-RELATED"/>
    <property type="match status" value="1"/>
</dbReference>
<keyword evidence="7" id="KW-1185">Reference proteome</keyword>
<dbReference type="SUPFAM" id="SSF53850">
    <property type="entry name" value="Periplasmic binding protein-like II"/>
    <property type="match status" value="1"/>
</dbReference>
<reference evidence="6 7" key="1">
    <citation type="submission" date="2016-11" db="EMBL/GenBank/DDBJ databases">
        <authorList>
            <person name="Jaros S."/>
            <person name="Januszkiewicz K."/>
            <person name="Wedrychowicz H."/>
        </authorList>
    </citation>
    <scope>NUCLEOTIDE SEQUENCE [LARGE SCALE GENOMIC DNA]</scope>
    <source>
        <strain evidence="6 7">DSM 3090</strain>
    </source>
</reference>
<evidence type="ECO:0000256" key="1">
    <source>
        <dbReference type="ARBA" id="ARBA00004418"/>
    </source>
</evidence>
<proteinExistence type="inferred from homology"/>
<evidence type="ECO:0000313" key="6">
    <source>
        <dbReference type="EMBL" id="SHK11768.1"/>
    </source>
</evidence>
<comment type="similarity">
    <text evidence="2">Belongs to the bacterial solute-binding protein SsuA/TauA family.</text>
</comment>
<dbReference type="Gene3D" id="3.40.190.10">
    <property type="entry name" value="Periplasmic binding protein-like II"/>
    <property type="match status" value="1"/>
</dbReference>